<evidence type="ECO:0000256" key="3">
    <source>
        <dbReference type="ARBA" id="ARBA00022989"/>
    </source>
</evidence>
<evidence type="ECO:0000313" key="9">
    <source>
        <dbReference type="EMBL" id="MPC53940.1"/>
    </source>
</evidence>
<feature type="domain" description="GAIN-B" evidence="7">
    <location>
        <begin position="1"/>
        <end position="147"/>
    </location>
</feature>
<dbReference type="GO" id="GO:0004930">
    <property type="term" value="F:G protein-coupled receptor activity"/>
    <property type="evidence" value="ECO:0007669"/>
    <property type="project" value="InterPro"/>
</dbReference>
<gene>
    <name evidence="9" type="primary">stan_5</name>
    <name evidence="9" type="ORF">E2C01_047843</name>
</gene>
<dbReference type="EMBL" id="VSRR010011997">
    <property type="protein sequence ID" value="MPC53940.1"/>
    <property type="molecule type" value="Genomic_DNA"/>
</dbReference>
<feature type="transmembrane region" description="Helical" evidence="6">
    <location>
        <begin position="201"/>
        <end position="223"/>
    </location>
</feature>
<dbReference type="PANTHER" id="PTHR12011">
    <property type="entry name" value="ADHESION G-PROTEIN COUPLED RECEPTOR"/>
    <property type="match status" value="1"/>
</dbReference>
<name>A0A5B7G1M4_PORTR</name>
<dbReference type="SMART" id="SM00303">
    <property type="entry name" value="GPS"/>
    <property type="match status" value="1"/>
</dbReference>
<sequence>MADETSTTGVLGNTRAVVSYVVFRSLGALLPESYSTNVEQRWGVGLAVRSPVLTVAVHTSHSGLLDTTLEVDVRLRFRLGHVGRRSNPQCVTWIVKPDTGEGLWTREGCETGVPEPGFGEFVNDTFINCTCNHLSSFAVILNDAEAEAATWFAVQQPSLNSNCQACTRWSVAILPPKSEFRQPAIRQFLAEPSIAEDVTTYTGLVLTLVLLLLAFVAFCLLRGAQTNSNTIHKNLTASLFVVQLLFLAALKIRHFLVQEEFPCKLVAIGLHYFWLCVFTWLLIEGVHLYRMLTEMRDVNHGQMRFYYSCGYGLPAIIVGLSVGVRADQYGNYFL</sequence>
<keyword evidence="2 6" id="KW-0812">Transmembrane</keyword>
<dbReference type="Proteomes" id="UP000324222">
    <property type="component" value="Unassembled WGS sequence"/>
</dbReference>
<dbReference type="GO" id="GO:0007166">
    <property type="term" value="P:cell surface receptor signaling pathway"/>
    <property type="evidence" value="ECO:0007669"/>
    <property type="project" value="InterPro"/>
</dbReference>
<evidence type="ECO:0000256" key="4">
    <source>
        <dbReference type="ARBA" id="ARBA00023136"/>
    </source>
</evidence>
<dbReference type="OrthoDB" id="26203at2759"/>
<organism evidence="9 10">
    <name type="scientific">Portunus trituberculatus</name>
    <name type="common">Swimming crab</name>
    <name type="synonym">Neptunus trituberculatus</name>
    <dbReference type="NCBI Taxonomy" id="210409"/>
    <lineage>
        <taxon>Eukaryota</taxon>
        <taxon>Metazoa</taxon>
        <taxon>Ecdysozoa</taxon>
        <taxon>Arthropoda</taxon>
        <taxon>Crustacea</taxon>
        <taxon>Multicrustacea</taxon>
        <taxon>Malacostraca</taxon>
        <taxon>Eumalacostraca</taxon>
        <taxon>Eucarida</taxon>
        <taxon>Decapoda</taxon>
        <taxon>Pleocyemata</taxon>
        <taxon>Brachyura</taxon>
        <taxon>Eubrachyura</taxon>
        <taxon>Portunoidea</taxon>
        <taxon>Portunidae</taxon>
        <taxon>Portuninae</taxon>
        <taxon>Portunus</taxon>
    </lineage>
</organism>
<proteinExistence type="predicted"/>
<keyword evidence="4 6" id="KW-0472">Membrane</keyword>
<protein>
    <submittedName>
        <fullName evidence="9">Protocadherin-like wing polarity protein stan</fullName>
    </submittedName>
</protein>
<evidence type="ECO:0000256" key="2">
    <source>
        <dbReference type="ARBA" id="ARBA00022692"/>
    </source>
</evidence>
<feature type="domain" description="G-protein coupled receptors family 2 profile 2" evidence="8">
    <location>
        <begin position="196"/>
        <end position="334"/>
    </location>
</feature>
<dbReference type="Gene3D" id="2.60.220.50">
    <property type="match status" value="1"/>
</dbReference>
<dbReference type="InterPro" id="IPR017981">
    <property type="entry name" value="GPCR_2-like_7TM"/>
</dbReference>
<dbReference type="InterPro" id="IPR000832">
    <property type="entry name" value="GPCR_2_secretin-like"/>
</dbReference>
<dbReference type="PRINTS" id="PR00249">
    <property type="entry name" value="GPCRSECRETIN"/>
</dbReference>
<reference evidence="9 10" key="1">
    <citation type="submission" date="2019-05" db="EMBL/GenBank/DDBJ databases">
        <title>Another draft genome of Portunus trituberculatus and its Hox gene families provides insights of decapod evolution.</title>
        <authorList>
            <person name="Jeong J.-H."/>
            <person name="Song I."/>
            <person name="Kim S."/>
            <person name="Choi T."/>
            <person name="Kim D."/>
            <person name="Ryu S."/>
            <person name="Kim W."/>
        </authorList>
    </citation>
    <scope>NUCLEOTIDE SEQUENCE [LARGE SCALE GENOMIC DNA]</scope>
    <source>
        <tissue evidence="9">Muscle</tissue>
    </source>
</reference>
<feature type="transmembrane region" description="Helical" evidence="6">
    <location>
        <begin position="272"/>
        <end position="292"/>
    </location>
</feature>
<dbReference type="Pfam" id="PF00002">
    <property type="entry name" value="7tm_2"/>
    <property type="match status" value="1"/>
</dbReference>
<accession>A0A5B7G1M4</accession>
<keyword evidence="3 6" id="KW-1133">Transmembrane helix</keyword>
<evidence type="ECO:0000256" key="1">
    <source>
        <dbReference type="ARBA" id="ARBA00004141"/>
    </source>
</evidence>
<dbReference type="InterPro" id="IPR000203">
    <property type="entry name" value="GPS"/>
</dbReference>
<comment type="caution">
    <text evidence="9">The sequence shown here is derived from an EMBL/GenBank/DDBJ whole genome shotgun (WGS) entry which is preliminary data.</text>
</comment>
<feature type="transmembrane region" description="Helical" evidence="6">
    <location>
        <begin position="235"/>
        <end position="252"/>
    </location>
</feature>
<evidence type="ECO:0000256" key="5">
    <source>
        <dbReference type="ARBA" id="ARBA00023157"/>
    </source>
</evidence>
<dbReference type="PROSITE" id="PS50261">
    <property type="entry name" value="G_PROTEIN_RECEP_F2_4"/>
    <property type="match status" value="1"/>
</dbReference>
<dbReference type="PANTHER" id="PTHR12011:SF347">
    <property type="entry name" value="FI21270P1-RELATED"/>
    <property type="match status" value="1"/>
</dbReference>
<dbReference type="Pfam" id="PF01825">
    <property type="entry name" value="GPS"/>
    <property type="match status" value="1"/>
</dbReference>
<dbReference type="InterPro" id="IPR057244">
    <property type="entry name" value="GAIN_B"/>
</dbReference>
<feature type="transmembrane region" description="Helical" evidence="6">
    <location>
        <begin position="304"/>
        <end position="324"/>
    </location>
</feature>
<comment type="subcellular location">
    <subcellularLocation>
        <location evidence="1">Membrane</location>
        <topology evidence="1">Multi-pass membrane protein</topology>
    </subcellularLocation>
</comment>
<dbReference type="GO" id="GO:0005886">
    <property type="term" value="C:plasma membrane"/>
    <property type="evidence" value="ECO:0007669"/>
    <property type="project" value="TreeGrafter"/>
</dbReference>
<evidence type="ECO:0000313" key="10">
    <source>
        <dbReference type="Proteomes" id="UP000324222"/>
    </source>
</evidence>
<dbReference type="PROSITE" id="PS50221">
    <property type="entry name" value="GAIN_B"/>
    <property type="match status" value="1"/>
</dbReference>
<evidence type="ECO:0000259" key="7">
    <source>
        <dbReference type="PROSITE" id="PS50221"/>
    </source>
</evidence>
<evidence type="ECO:0000259" key="8">
    <source>
        <dbReference type="PROSITE" id="PS50261"/>
    </source>
</evidence>
<evidence type="ECO:0000256" key="6">
    <source>
        <dbReference type="SAM" id="Phobius"/>
    </source>
</evidence>
<dbReference type="AlphaFoldDB" id="A0A5B7G1M4"/>
<dbReference type="InterPro" id="IPR046338">
    <property type="entry name" value="GAIN_dom_sf"/>
</dbReference>
<keyword evidence="10" id="KW-1185">Reference proteome</keyword>
<dbReference type="Gene3D" id="1.20.1070.10">
    <property type="entry name" value="Rhodopsin 7-helix transmembrane proteins"/>
    <property type="match status" value="1"/>
</dbReference>
<keyword evidence="5" id="KW-1015">Disulfide bond</keyword>